<name>A0A7W5JT11_9ACTN</name>
<proteinExistence type="predicted"/>
<evidence type="ECO:0000313" key="2">
    <source>
        <dbReference type="Proteomes" id="UP000565572"/>
    </source>
</evidence>
<dbReference type="Proteomes" id="UP000565572">
    <property type="component" value="Unassembled WGS sequence"/>
</dbReference>
<reference evidence="1 2" key="1">
    <citation type="submission" date="2020-08" db="EMBL/GenBank/DDBJ databases">
        <title>Sequencing the genomes of 1000 actinobacteria strains.</title>
        <authorList>
            <person name="Klenk H.-P."/>
        </authorList>
    </citation>
    <scope>NUCLEOTIDE SEQUENCE [LARGE SCALE GENOMIC DNA]</scope>
    <source>
        <strain evidence="1 2">DSM 11053</strain>
    </source>
</reference>
<protein>
    <submittedName>
        <fullName evidence="1">Uncharacterized protein</fullName>
    </submittedName>
</protein>
<dbReference type="RefSeq" id="WP_183336782.1">
    <property type="nucleotide sequence ID" value="NZ_JACHZG010000001.1"/>
</dbReference>
<organism evidence="1 2">
    <name type="scientific">Microlunatus antarcticus</name>
    <dbReference type="NCBI Taxonomy" id="53388"/>
    <lineage>
        <taxon>Bacteria</taxon>
        <taxon>Bacillati</taxon>
        <taxon>Actinomycetota</taxon>
        <taxon>Actinomycetes</taxon>
        <taxon>Propionibacteriales</taxon>
        <taxon>Propionibacteriaceae</taxon>
        <taxon>Microlunatus</taxon>
    </lineage>
</organism>
<sequence>MAVNVQQITPAHDGTTDVYVEIGSHFEVEEGALVVLDAVDGSRVALFAPGTWLSAQVED</sequence>
<accession>A0A7W5JT11</accession>
<gene>
    <name evidence="1" type="ORF">FHX39_000667</name>
</gene>
<evidence type="ECO:0000313" key="1">
    <source>
        <dbReference type="EMBL" id="MBB3325723.1"/>
    </source>
</evidence>
<comment type="caution">
    <text evidence="1">The sequence shown here is derived from an EMBL/GenBank/DDBJ whole genome shotgun (WGS) entry which is preliminary data.</text>
</comment>
<keyword evidence="2" id="KW-1185">Reference proteome</keyword>
<dbReference type="AlphaFoldDB" id="A0A7W5JT11"/>
<dbReference type="EMBL" id="JACHZG010000001">
    <property type="protein sequence ID" value="MBB3325723.1"/>
    <property type="molecule type" value="Genomic_DNA"/>
</dbReference>